<evidence type="ECO:0000256" key="5">
    <source>
        <dbReference type="ARBA" id="ARBA00023239"/>
    </source>
</evidence>
<evidence type="ECO:0000313" key="9">
    <source>
        <dbReference type="EMBL" id="RJF92446.1"/>
    </source>
</evidence>
<evidence type="ECO:0000256" key="2">
    <source>
        <dbReference type="ARBA" id="ARBA00012925"/>
    </source>
</evidence>
<dbReference type="InterPro" id="IPR023561">
    <property type="entry name" value="Carbonic_anhydrase_a-class"/>
</dbReference>
<protein>
    <recommendedName>
        <fullName evidence="2">carbonic anhydrase</fullName>
        <ecNumber evidence="2">4.2.1.1</ecNumber>
    </recommendedName>
</protein>
<dbReference type="SUPFAM" id="SSF51069">
    <property type="entry name" value="Carbonic anhydrase"/>
    <property type="match status" value="1"/>
</dbReference>
<dbReference type="PANTHER" id="PTHR18952">
    <property type="entry name" value="CARBONIC ANHYDRASE"/>
    <property type="match status" value="1"/>
</dbReference>
<accession>A0A3A3FGD8</accession>
<dbReference type="GO" id="GO:0008270">
    <property type="term" value="F:zinc ion binding"/>
    <property type="evidence" value="ECO:0007669"/>
    <property type="project" value="InterPro"/>
</dbReference>
<comment type="caution">
    <text evidence="9">The sequence shown here is derived from an EMBL/GenBank/DDBJ whole genome shotgun (WGS) entry which is preliminary data.</text>
</comment>
<organism evidence="9 10">
    <name type="scientific">Noviherbaspirillum saxi</name>
    <dbReference type="NCBI Taxonomy" id="2320863"/>
    <lineage>
        <taxon>Bacteria</taxon>
        <taxon>Pseudomonadati</taxon>
        <taxon>Pseudomonadota</taxon>
        <taxon>Betaproteobacteria</taxon>
        <taxon>Burkholderiales</taxon>
        <taxon>Oxalobacteraceae</taxon>
        <taxon>Noviherbaspirillum</taxon>
    </lineage>
</organism>
<feature type="domain" description="Alpha-carbonic anhydrase" evidence="8">
    <location>
        <begin position="107"/>
        <end position="329"/>
    </location>
</feature>
<feature type="coiled-coil region" evidence="7">
    <location>
        <begin position="50"/>
        <end position="77"/>
    </location>
</feature>
<dbReference type="CDD" id="cd03124">
    <property type="entry name" value="alpha_CA_prokaryotic_like"/>
    <property type="match status" value="1"/>
</dbReference>
<keyword evidence="5" id="KW-0456">Lyase</keyword>
<dbReference type="SMART" id="SM01057">
    <property type="entry name" value="Carb_anhydrase"/>
    <property type="match status" value="1"/>
</dbReference>
<sequence>MPSVADWNVFMDSGSRKTSSLVFSLFYFCAAGAFADTDKAAGAVARAAELAAIRAKHDKLEREVAATLRLRQEELRKERGVKTSDSGFRDTGSNASYGAKTHLQHASHWAYEGETGPTRWGKLNPAWAKCDSGTRQSPIDIRDGIQVDLEPVAFDYKMSSFNVLDNGHTIQVNVGAGNRITLTGRTYELVQFHFHRPSEEKVDGRGFEMVAHLVHKDDEGRIAVVAVLIESGNPHGLIQTVWNNLPLEKLDPLVPGISFDVNQLLPQRREYYTYMGSLTTPPCNEGVLWIVLKEPIQVSRQQIAIFARLYSMNARPVQASSGRLIKESN</sequence>
<keyword evidence="10" id="KW-1185">Reference proteome</keyword>
<proteinExistence type="inferred from homology"/>
<dbReference type="EC" id="4.2.1.1" evidence="2"/>
<dbReference type="Proteomes" id="UP000265955">
    <property type="component" value="Unassembled WGS sequence"/>
</dbReference>
<evidence type="ECO:0000256" key="7">
    <source>
        <dbReference type="SAM" id="Coils"/>
    </source>
</evidence>
<evidence type="ECO:0000256" key="6">
    <source>
        <dbReference type="ARBA" id="ARBA00048348"/>
    </source>
</evidence>
<dbReference type="AlphaFoldDB" id="A0A3A3FGD8"/>
<reference evidence="10" key="1">
    <citation type="submission" date="2018-09" db="EMBL/GenBank/DDBJ databases">
        <authorList>
            <person name="Zhu H."/>
        </authorList>
    </citation>
    <scope>NUCLEOTIDE SEQUENCE [LARGE SCALE GENOMIC DNA]</scope>
    <source>
        <strain evidence="10">K1R23-30</strain>
    </source>
</reference>
<keyword evidence="4" id="KW-0862">Zinc</keyword>
<dbReference type="InterPro" id="IPR036398">
    <property type="entry name" value="CA_dom_sf"/>
</dbReference>
<comment type="similarity">
    <text evidence="1">Belongs to the alpha-carbonic anhydrase family.</text>
</comment>
<evidence type="ECO:0000256" key="3">
    <source>
        <dbReference type="ARBA" id="ARBA00022723"/>
    </source>
</evidence>
<name>A0A3A3FGD8_9BURK</name>
<dbReference type="Pfam" id="PF00194">
    <property type="entry name" value="Carb_anhydrase"/>
    <property type="match status" value="1"/>
</dbReference>
<dbReference type="OrthoDB" id="5327615at2"/>
<dbReference type="InterPro" id="IPR041891">
    <property type="entry name" value="Alpha_CA_prokaryot-like"/>
</dbReference>
<gene>
    <name evidence="9" type="ORF">D3871_27925</name>
</gene>
<dbReference type="InterPro" id="IPR001148">
    <property type="entry name" value="CA_dom"/>
</dbReference>
<evidence type="ECO:0000259" key="8">
    <source>
        <dbReference type="PROSITE" id="PS51144"/>
    </source>
</evidence>
<evidence type="ECO:0000256" key="4">
    <source>
        <dbReference type="ARBA" id="ARBA00022833"/>
    </source>
</evidence>
<comment type="catalytic activity">
    <reaction evidence="6">
        <text>hydrogencarbonate + H(+) = CO2 + H2O</text>
        <dbReference type="Rhea" id="RHEA:10748"/>
        <dbReference type="ChEBI" id="CHEBI:15377"/>
        <dbReference type="ChEBI" id="CHEBI:15378"/>
        <dbReference type="ChEBI" id="CHEBI:16526"/>
        <dbReference type="ChEBI" id="CHEBI:17544"/>
        <dbReference type="EC" id="4.2.1.1"/>
    </reaction>
</comment>
<evidence type="ECO:0000256" key="1">
    <source>
        <dbReference type="ARBA" id="ARBA00010718"/>
    </source>
</evidence>
<dbReference type="GO" id="GO:0004089">
    <property type="term" value="F:carbonate dehydratase activity"/>
    <property type="evidence" value="ECO:0007669"/>
    <property type="project" value="UniProtKB-EC"/>
</dbReference>
<dbReference type="PANTHER" id="PTHR18952:SF265">
    <property type="entry name" value="CARBONIC ANHYDRASE"/>
    <property type="match status" value="1"/>
</dbReference>
<dbReference type="EMBL" id="QYUO01000003">
    <property type="protein sequence ID" value="RJF92446.1"/>
    <property type="molecule type" value="Genomic_DNA"/>
</dbReference>
<dbReference type="Gene3D" id="3.10.200.10">
    <property type="entry name" value="Alpha carbonic anhydrase"/>
    <property type="match status" value="1"/>
</dbReference>
<keyword evidence="3" id="KW-0479">Metal-binding</keyword>
<keyword evidence="7" id="KW-0175">Coiled coil</keyword>
<evidence type="ECO:0000313" key="10">
    <source>
        <dbReference type="Proteomes" id="UP000265955"/>
    </source>
</evidence>
<dbReference type="PROSITE" id="PS51144">
    <property type="entry name" value="ALPHA_CA_2"/>
    <property type="match status" value="1"/>
</dbReference>